<keyword evidence="2" id="KW-1185">Reference proteome</keyword>
<dbReference type="Proteomes" id="UP001732700">
    <property type="component" value="Chromosome 5A"/>
</dbReference>
<evidence type="ECO:0000313" key="2">
    <source>
        <dbReference type="Proteomes" id="UP001732700"/>
    </source>
</evidence>
<proteinExistence type="predicted"/>
<dbReference type="EnsemblPlants" id="AVESA.00010b.r2.5AG0853970.1">
    <property type="protein sequence ID" value="AVESA.00010b.r2.5AG0853970.1.CDS"/>
    <property type="gene ID" value="AVESA.00010b.r2.5AG0853970"/>
</dbReference>
<reference evidence="1" key="1">
    <citation type="submission" date="2021-05" db="EMBL/GenBank/DDBJ databases">
        <authorList>
            <person name="Scholz U."/>
            <person name="Mascher M."/>
            <person name="Fiebig A."/>
        </authorList>
    </citation>
    <scope>NUCLEOTIDE SEQUENCE [LARGE SCALE GENOMIC DNA]</scope>
</reference>
<reference evidence="1" key="2">
    <citation type="submission" date="2025-09" db="UniProtKB">
        <authorList>
            <consortium name="EnsemblPlants"/>
        </authorList>
    </citation>
    <scope>IDENTIFICATION</scope>
</reference>
<evidence type="ECO:0000313" key="1">
    <source>
        <dbReference type="EnsemblPlants" id="AVESA.00010b.r2.5AG0853970.1.CDS"/>
    </source>
</evidence>
<sequence length="676" mass="73424">MMIPTQEFLELLARGSNAHGKAAARDRDEEEGADADHQPPAAAAASPATGAALLKGVTPDGDTALHAVARNRKGGQHFLRYAGIIYDRDPGLLFRTNQMGDTPLHCAARAGNSKMVSHLMDLAGREGAHTKLISLLRMENKRHETALHEAVRFQDGRVLLHKDRAALLAHDAADPAAGEGGNNKDDENNIVKLLMGVDPDLANYPARGISPLYLAILLGKSTIAVTLYHRSGGNLSYAGEDGQNALHVAVLQETDTVIIEFLVHWNKTLVTQVDKDGSTPLHFAASLFQLRPETLKILFKANRAALYQADNNGFFPIHVAASVGLLRSSYGAINNIFLRECPDSVGLRDSKGRTFLHVAVEKERRLTVFFVRRTPSLSWILNMQDNEGNTALHLAIQAKSFRMVCALIGNKEVNLNLINNKGETPMDIAGSKLPCGIGYFLNPENKIYSALMFVGAKHGALHRDKTKEMFSWHSKPKEEDEAESDKLKDATQTLIVASALIATVAFSATFALPGGYRADDHTNGGTPTLAGSFVFDAFMVATTLAFTCSTLATIGFAFAAAPMVNLVSRRVNFVNSLLFMSTSITCMTFAFALGVYMVLAPVARNTAVAVCVIIPAILLVPNMEEIFKWLILAAPLMLRKGTFPGMVLLLQIVGMKLWPCIVIFGWAALARIHVKH</sequence>
<organism evidence="1 2">
    <name type="scientific">Avena sativa</name>
    <name type="common">Oat</name>
    <dbReference type="NCBI Taxonomy" id="4498"/>
    <lineage>
        <taxon>Eukaryota</taxon>
        <taxon>Viridiplantae</taxon>
        <taxon>Streptophyta</taxon>
        <taxon>Embryophyta</taxon>
        <taxon>Tracheophyta</taxon>
        <taxon>Spermatophyta</taxon>
        <taxon>Magnoliopsida</taxon>
        <taxon>Liliopsida</taxon>
        <taxon>Poales</taxon>
        <taxon>Poaceae</taxon>
        <taxon>BOP clade</taxon>
        <taxon>Pooideae</taxon>
        <taxon>Poodae</taxon>
        <taxon>Poeae</taxon>
        <taxon>Poeae Chloroplast Group 1 (Aveneae type)</taxon>
        <taxon>Aveninae</taxon>
        <taxon>Avena</taxon>
    </lineage>
</organism>
<accession>A0ACD5XTV7</accession>
<name>A0ACD5XTV7_AVESA</name>
<protein>
    <submittedName>
        <fullName evidence="1">Uncharacterized protein</fullName>
    </submittedName>
</protein>